<reference evidence="1 2" key="1">
    <citation type="submission" date="2018-09" db="EMBL/GenBank/DDBJ databases">
        <title>Genomic investigation of the strawberry pathogen Phytophthora fragariae indicates pathogenicity is determined by transcriptional variation in three key races.</title>
        <authorList>
            <person name="Adams T.M."/>
            <person name="Armitage A.D."/>
            <person name="Sobczyk M.K."/>
            <person name="Bates H.J."/>
            <person name="Dunwell J.M."/>
            <person name="Nellist C.F."/>
            <person name="Harrison R.J."/>
        </authorList>
    </citation>
    <scope>NUCLEOTIDE SEQUENCE [LARGE SCALE GENOMIC DNA]</scope>
    <source>
        <strain evidence="1 2">NOV-77</strain>
    </source>
</reference>
<organism evidence="1 2">
    <name type="scientific">Phytophthora fragariae</name>
    <dbReference type="NCBI Taxonomy" id="53985"/>
    <lineage>
        <taxon>Eukaryota</taxon>
        <taxon>Sar</taxon>
        <taxon>Stramenopiles</taxon>
        <taxon>Oomycota</taxon>
        <taxon>Peronosporomycetes</taxon>
        <taxon>Peronosporales</taxon>
        <taxon>Peronosporaceae</taxon>
        <taxon>Phytophthora</taxon>
    </lineage>
</organism>
<proteinExistence type="predicted"/>
<comment type="caution">
    <text evidence="1">The sequence shown here is derived from an EMBL/GenBank/DDBJ whole genome shotgun (WGS) entry which is preliminary data.</text>
</comment>
<accession>A0A6G0Q451</accession>
<dbReference type="AlphaFoldDB" id="A0A6G0Q451"/>
<dbReference type="Proteomes" id="UP000486351">
    <property type="component" value="Unassembled WGS sequence"/>
</dbReference>
<gene>
    <name evidence="1" type="ORF">PF008_g30961</name>
</gene>
<protein>
    <submittedName>
        <fullName evidence="1">Uncharacterized protein</fullName>
    </submittedName>
</protein>
<name>A0A6G0Q451_9STRA</name>
<dbReference type="EMBL" id="QXFY01006339">
    <property type="protein sequence ID" value="KAE9269076.1"/>
    <property type="molecule type" value="Genomic_DNA"/>
</dbReference>
<evidence type="ECO:0000313" key="2">
    <source>
        <dbReference type="Proteomes" id="UP000486351"/>
    </source>
</evidence>
<evidence type="ECO:0000313" key="1">
    <source>
        <dbReference type="EMBL" id="KAE9269076.1"/>
    </source>
</evidence>
<sequence length="71" mass="8125">MQFATELRLPKGQWRLKARTLQQLALEGVLAFELPLRNVWWLVQPTQGKALELLLAQPRVAESVLPLHKAL</sequence>